<proteinExistence type="predicted"/>
<organism evidence="2 3">
    <name type="scientific">Imshaugia aleurites</name>
    <dbReference type="NCBI Taxonomy" id="172621"/>
    <lineage>
        <taxon>Eukaryota</taxon>
        <taxon>Fungi</taxon>
        <taxon>Dikarya</taxon>
        <taxon>Ascomycota</taxon>
        <taxon>Pezizomycotina</taxon>
        <taxon>Lecanoromycetes</taxon>
        <taxon>OSLEUM clade</taxon>
        <taxon>Lecanoromycetidae</taxon>
        <taxon>Lecanorales</taxon>
        <taxon>Lecanorineae</taxon>
        <taxon>Parmeliaceae</taxon>
        <taxon>Imshaugia</taxon>
    </lineage>
</organism>
<feature type="chain" id="PRO_5034060800" evidence="1">
    <location>
        <begin position="24"/>
        <end position="315"/>
    </location>
</feature>
<feature type="signal peptide" evidence="1">
    <location>
        <begin position="1"/>
        <end position="23"/>
    </location>
</feature>
<comment type="caution">
    <text evidence="2">The sequence shown here is derived from an EMBL/GenBank/DDBJ whole genome shotgun (WGS) entry which is preliminary data.</text>
</comment>
<protein>
    <submittedName>
        <fullName evidence="2">Uncharacterized protein</fullName>
    </submittedName>
</protein>
<evidence type="ECO:0000256" key="1">
    <source>
        <dbReference type="SAM" id="SignalP"/>
    </source>
</evidence>
<accession>A0A8H3FKF0</accession>
<evidence type="ECO:0000313" key="2">
    <source>
        <dbReference type="EMBL" id="CAF9926727.1"/>
    </source>
</evidence>
<dbReference type="AlphaFoldDB" id="A0A8H3FKF0"/>
<keyword evidence="3" id="KW-1185">Reference proteome</keyword>
<dbReference type="EMBL" id="CAJPDT010000044">
    <property type="protein sequence ID" value="CAF9926727.1"/>
    <property type="molecule type" value="Genomic_DNA"/>
</dbReference>
<sequence length="315" mass="34748">MIEIRNFLTLLCSVLSFTASTFSAPGTPNLSPKLDSSALYEASHKRSLSAKIDKRAIYVDPPPYQVPTSVRYVALYYDLMGSIRILMPTLIDDYVPDLVPLVDHIPYKYIAQSVLYNFVTDPWLSQMPAWQAIPASVTFSPATELFANKVVNLCIDFNILHVLNLQGYVPSLIVGDPRMEAAMVTFIQQFMTPYWAQSPSARLVAADPRGVNVEFIQVPSARLVGTAFTYVFQYLTPPATPLGKTVPSAQHNVTLAGNSTRVVTKLKLTNSTFHLDANLTKRATDTCRGFYPNLLPYIQSGPITEVGTNTISCAS</sequence>
<keyword evidence="1" id="KW-0732">Signal</keyword>
<name>A0A8H3FKF0_9LECA</name>
<gene>
    <name evidence="2" type="ORF">IMSHALPRED_007025</name>
</gene>
<dbReference type="Proteomes" id="UP000664534">
    <property type="component" value="Unassembled WGS sequence"/>
</dbReference>
<evidence type="ECO:0000313" key="3">
    <source>
        <dbReference type="Proteomes" id="UP000664534"/>
    </source>
</evidence>
<reference evidence="2" key="1">
    <citation type="submission" date="2021-03" db="EMBL/GenBank/DDBJ databases">
        <authorList>
            <person name="Tagirdzhanova G."/>
        </authorList>
    </citation>
    <scope>NUCLEOTIDE SEQUENCE</scope>
</reference>